<reference evidence="1 2" key="2">
    <citation type="journal article" date="2010" name="J. Bacteriol.">
        <title>Genome sequence of the polysaccharide-degrading, thermophilic anaerobe Spirochaeta thermophila DSM 6192.</title>
        <authorList>
            <person name="Angelov A."/>
            <person name="Liebl S."/>
            <person name="Ballschmiter M."/>
            <person name="Bomeke M."/>
            <person name="Lehmann R."/>
            <person name="Liesegang H."/>
            <person name="Daniel R."/>
            <person name="Liebl W."/>
        </authorList>
    </citation>
    <scope>NUCLEOTIDE SEQUENCE [LARGE SCALE GENOMIC DNA]</scope>
    <source>
        <strain evidence="2">ATCC 49972 / DSM 6192 / RI 19.B1</strain>
    </source>
</reference>
<dbReference type="SUPFAM" id="SSF48208">
    <property type="entry name" value="Six-hairpin glycosidases"/>
    <property type="match status" value="1"/>
</dbReference>
<dbReference type="EMBL" id="CP001698">
    <property type="protein sequence ID" value="ADN01801.1"/>
    <property type="molecule type" value="Genomic_DNA"/>
</dbReference>
<dbReference type="Gene3D" id="1.50.10.10">
    <property type="match status" value="1"/>
</dbReference>
<dbReference type="InterPro" id="IPR008928">
    <property type="entry name" value="6-hairpin_glycosidase_sf"/>
</dbReference>
<dbReference type="Proteomes" id="UP000001296">
    <property type="component" value="Chromosome"/>
</dbReference>
<dbReference type="PaxDb" id="665571-STHERM_c08520"/>
<dbReference type="eggNOG" id="COG1554">
    <property type="taxonomic scope" value="Bacteria"/>
</dbReference>
<dbReference type="AlphaFoldDB" id="E0RS14"/>
<evidence type="ECO:0000313" key="2">
    <source>
        <dbReference type="Proteomes" id="UP000001296"/>
    </source>
</evidence>
<proteinExistence type="predicted"/>
<evidence type="ECO:0000313" key="1">
    <source>
        <dbReference type="EMBL" id="ADN01801.1"/>
    </source>
</evidence>
<dbReference type="KEGG" id="sta:STHERM_c08520"/>
<name>E0RS14_WINT6</name>
<evidence type="ECO:0008006" key="3">
    <source>
        <dbReference type="Google" id="ProtNLM"/>
    </source>
</evidence>
<protein>
    <recommendedName>
        <fullName evidence="3">Glycoside hydrolase family 65</fullName>
    </recommendedName>
</protein>
<dbReference type="RefSeq" id="WP_013313642.1">
    <property type="nucleotide sequence ID" value="NC_014484.1"/>
</dbReference>
<dbReference type="InterPro" id="IPR012341">
    <property type="entry name" value="6hp_glycosidase-like_sf"/>
</dbReference>
<sequence length="683" mass="77196">MAIRRKDVVRRHNPVLHRPDPLSPLTVGNGEFAFTADITGLQTFPVPKGGIPLCTMAQWAFHSYPDHPREDLRLTYHQSGSRVVGYMSEATGQEDVYTALRINPHRFHLGTLGFLFGKGLRAGSMGEDGCSLLRSPRQELDLWTGSLHSSFLLEGSPVDVSTVVHPSRDLVAVRVEAPRLLERRKIALRLAFPYPSHGMEGAHWDSEDRHRTEVVRSGAGDALLLRHVDETVYFVQLRWKGGGRLFRMRPHLYVLQGESSPLEVSVEFAPVLPRTPCPGWTECADAASAFWEEFWSTGGMIDFSRSTHPGARELERRVVLSRYLTAVQCAGSLPPQETGLTCNSWYGKFHLEMHLIHAGHFVLWGQPHLLERSLWWYRRILPEAVAHAASQGYEGARWPKMTDPSGRESPSPIGVYLCWQQPHPIMYAELLRRAFPSRPVVEEYAEIVFQTARFMVDFLQWDGRRYNLGPPLIPVQETHRPIETLNPVFELAYWRWALETAREWMRMSGRETPPEWERALSLLAPLPVSGGAFPAHERCSTTWTEHNRDHPSMLFPLALLPDPPVDRQVVRRTLGLVLSTWDFPSMWGWDFPFLALVAARVGEVERVPGLLLMESPKNTYLPNGHNYQGPDLPVYLPGNGALLWAVALMAGKDGAGEARGFPASMGWMVEVEDLPGVSFIREF</sequence>
<organism evidence="1 2">
    <name type="scientific">Winmispira thermophila (strain ATCC 49972 / DSM 6192 / RI 19.B1)</name>
    <name type="common">Spirochaeta thermophila</name>
    <dbReference type="NCBI Taxonomy" id="665571"/>
    <lineage>
        <taxon>Bacteria</taxon>
        <taxon>Pseudomonadati</taxon>
        <taxon>Spirochaetota</taxon>
        <taxon>Spirochaetia</taxon>
        <taxon>Winmispirales</taxon>
        <taxon>Winmispiraceae</taxon>
        <taxon>Winmispira</taxon>
    </lineage>
</organism>
<dbReference type="GO" id="GO:0005975">
    <property type="term" value="P:carbohydrate metabolic process"/>
    <property type="evidence" value="ECO:0007669"/>
    <property type="project" value="InterPro"/>
</dbReference>
<dbReference type="HOGENOM" id="CLU_024197_0_0_12"/>
<accession>E0RS14</accession>
<gene>
    <name evidence="1" type="ordered locus">STHERM_c08520</name>
</gene>
<reference key="1">
    <citation type="submission" date="2009-08" db="EMBL/GenBank/DDBJ databases">
        <title>The genome sequence of Spirochaeta thermophila DSM6192.</title>
        <authorList>
            <person name="Angelov A."/>
            <person name="Mientus M."/>
            <person name="Wittenberg S."/>
            <person name="Lehmann R."/>
            <person name="Liesegang H."/>
            <person name="Daniel R."/>
            <person name="Liebl W."/>
        </authorList>
    </citation>
    <scope>NUCLEOTIDE SEQUENCE</scope>
    <source>
        <strain>DSM 6192</strain>
    </source>
</reference>